<proteinExistence type="inferred from homology"/>
<organism evidence="10 11">
    <name type="scientific">Thermoflavifilum aggregans</name>
    <dbReference type="NCBI Taxonomy" id="454188"/>
    <lineage>
        <taxon>Bacteria</taxon>
        <taxon>Pseudomonadati</taxon>
        <taxon>Bacteroidota</taxon>
        <taxon>Chitinophagia</taxon>
        <taxon>Chitinophagales</taxon>
        <taxon>Chitinophagaceae</taxon>
        <taxon>Thermoflavifilum</taxon>
    </lineage>
</organism>
<evidence type="ECO:0000313" key="11">
    <source>
        <dbReference type="Proteomes" id="UP000230000"/>
    </source>
</evidence>
<evidence type="ECO:0000313" key="10">
    <source>
        <dbReference type="EMBL" id="PJJ76383.1"/>
    </source>
</evidence>
<dbReference type="NCBIfam" id="TIGR04056">
    <property type="entry name" value="OMP_RagA_SusC"/>
    <property type="match status" value="1"/>
</dbReference>
<dbReference type="AlphaFoldDB" id="A0A2M9CWW0"/>
<dbReference type="Gene3D" id="2.60.40.1120">
    <property type="entry name" value="Carboxypeptidase-like, regulatory domain"/>
    <property type="match status" value="1"/>
</dbReference>
<dbReference type="InterPro" id="IPR023996">
    <property type="entry name" value="TonB-dep_OMP_SusC/RagA"/>
</dbReference>
<sequence length="1079" mass="119486">MKKVLLFLTALLFSTVWAFGQQRTITGKVVDQNGNPIPYATVQIQGTNQGTTTDQQGNFTIEAPANAVLHISYIGYQAKDVPVNNQSHLQVTLQSTAQALNEVVVTALGVQREARSLGYSVGEVNNQDLNVSKPINVAQGLVGRLAGVQVSTLNNGVNPTVRVQLRGERHIYSDNQALVVIDGVEVNPNQLATLNPEDIQSVSVLKGASAAALYGAEATNGVLIVTTKRGAEGGKPIINFSSTVTLEKISYFPKLQDQFSGYGGETGTFNLGPGKENWPAINPYTGFANYIPFENQQYGPPFDGNPQNGFIGGANSQGQYFLVPFRPIKPDQRIAFFNTGVTTQNNISYSGGDQKNSYLISLQDVNIKGVVPKDQARRTTARFNGVKTYGKFTAQYNLSYSRQTSDVAGNDFTQSNGHYNAPGSVDPLGRFGSGGWPVYWNILNTPANIPITSLKNWQDTSSFASINNYYNAYYTNPYWQIDQSRLQNKADNFQADLSASLQATSWLNILYRVGLVTNNSYQHDFRYPVQFSAYSSTDPWGAGNYQSGGPVAGSVWDGNDYTRRLQQDVLLTFTKKIGDYSGTLIVGNTIWDHYRHYQGEGSANLYLPGMFNIDYRQGEADVEEFISEERRIGTFGDLTLGYKNGLFLHGNFRRDYSSLLVKGHNAYNVWDVDASWVFTDFIPSIKGNILSYGKIRAAYSNTGQITVPPYSIQPAFNVTGGYPYGSVASLSLSSTYNNPNIVPENTIEKEVGLELGFWNDRINVEADYYRDNNRNQTLPVNLSSSTGYTSAFINAGEVLTWGWEFDVKVNPIIRTPSGFRWDAGANLSINDSKVLSLIGSVQDFNMGLNNHAVVGQPLPVMELTDLQRDPEGHVVIDPSTGYPILDNTPKIVGRTTPKYILGLNTDLKYKNFTLTIIGDYRGGYGFYSNAGQNLDFTGASAHTAQNGRQSFIFPNSVYQDPTTGKYVPNTNIYVYDGSIGFWVYSDYRRAGTTYWLNAAAWKVRTISLSYDFSQFIQRTKFIHGASFSLLANDVLMFRPKQNVWTDPEFNYTNSNSFGYTTFYELPPTRKFSAVLNLTF</sequence>
<evidence type="ECO:0000256" key="1">
    <source>
        <dbReference type="ARBA" id="ARBA00004571"/>
    </source>
</evidence>
<comment type="similarity">
    <text evidence="7">Belongs to the TonB-dependent receptor family.</text>
</comment>
<dbReference type="RefSeq" id="WP_100314875.1">
    <property type="nucleotide sequence ID" value="NZ_PGFG01000001.1"/>
</dbReference>
<dbReference type="SUPFAM" id="SSF56935">
    <property type="entry name" value="Porins"/>
    <property type="match status" value="1"/>
</dbReference>
<keyword evidence="6 7" id="KW-0998">Cell outer membrane</keyword>
<dbReference type="InterPro" id="IPR023997">
    <property type="entry name" value="TonB-dep_OMP_SusC/RagA_CS"/>
</dbReference>
<feature type="signal peptide" evidence="8">
    <location>
        <begin position="1"/>
        <end position="18"/>
    </location>
</feature>
<gene>
    <name evidence="10" type="ORF">BXY57_1997</name>
</gene>
<dbReference type="OrthoDB" id="609136at2"/>
<reference evidence="10 11" key="1">
    <citation type="submission" date="2017-11" db="EMBL/GenBank/DDBJ databases">
        <title>Genomic Encyclopedia of Archaeal and Bacterial Type Strains, Phase II (KMG-II): From Individual Species to Whole Genera.</title>
        <authorList>
            <person name="Goeker M."/>
        </authorList>
    </citation>
    <scope>NUCLEOTIDE SEQUENCE [LARGE SCALE GENOMIC DNA]</scope>
    <source>
        <strain evidence="10 11">DSM 27268</strain>
    </source>
</reference>
<evidence type="ECO:0000256" key="3">
    <source>
        <dbReference type="ARBA" id="ARBA00022452"/>
    </source>
</evidence>
<dbReference type="Pfam" id="PF13715">
    <property type="entry name" value="CarbopepD_reg_2"/>
    <property type="match status" value="1"/>
</dbReference>
<name>A0A2M9CWW0_9BACT</name>
<dbReference type="SUPFAM" id="SSF49464">
    <property type="entry name" value="Carboxypeptidase regulatory domain-like"/>
    <property type="match status" value="1"/>
</dbReference>
<feature type="chain" id="PRO_5014618058" evidence="8">
    <location>
        <begin position="19"/>
        <end position="1079"/>
    </location>
</feature>
<evidence type="ECO:0000259" key="9">
    <source>
        <dbReference type="Pfam" id="PF07715"/>
    </source>
</evidence>
<evidence type="ECO:0000256" key="8">
    <source>
        <dbReference type="SAM" id="SignalP"/>
    </source>
</evidence>
<dbReference type="Gene3D" id="2.170.130.10">
    <property type="entry name" value="TonB-dependent receptor, plug domain"/>
    <property type="match status" value="1"/>
</dbReference>
<protein>
    <submittedName>
        <fullName evidence="10">TonB-linked SusC/RagA family outer membrane protein</fullName>
    </submittedName>
</protein>
<dbReference type="InterPro" id="IPR012910">
    <property type="entry name" value="Plug_dom"/>
</dbReference>
<keyword evidence="3 7" id="KW-1134">Transmembrane beta strand</keyword>
<accession>A0A2M9CWW0</accession>
<comment type="subcellular location">
    <subcellularLocation>
        <location evidence="1 7">Cell outer membrane</location>
        <topology evidence="1 7">Multi-pass membrane protein</topology>
    </subcellularLocation>
</comment>
<dbReference type="Pfam" id="PF07715">
    <property type="entry name" value="Plug"/>
    <property type="match status" value="1"/>
</dbReference>
<dbReference type="FunFam" id="2.60.40.1120:FF:000003">
    <property type="entry name" value="Outer membrane protein Omp121"/>
    <property type="match status" value="1"/>
</dbReference>
<dbReference type="PROSITE" id="PS52016">
    <property type="entry name" value="TONB_DEPENDENT_REC_3"/>
    <property type="match status" value="1"/>
</dbReference>
<keyword evidence="4 7" id="KW-0812">Transmembrane</keyword>
<dbReference type="InterPro" id="IPR037066">
    <property type="entry name" value="Plug_dom_sf"/>
</dbReference>
<evidence type="ECO:0000256" key="6">
    <source>
        <dbReference type="ARBA" id="ARBA00023237"/>
    </source>
</evidence>
<dbReference type="Proteomes" id="UP000230000">
    <property type="component" value="Unassembled WGS sequence"/>
</dbReference>
<evidence type="ECO:0000256" key="7">
    <source>
        <dbReference type="PROSITE-ProRule" id="PRU01360"/>
    </source>
</evidence>
<keyword evidence="11" id="KW-1185">Reference proteome</keyword>
<dbReference type="InterPro" id="IPR039426">
    <property type="entry name" value="TonB-dep_rcpt-like"/>
</dbReference>
<keyword evidence="8" id="KW-0732">Signal</keyword>
<keyword evidence="2 7" id="KW-0813">Transport</keyword>
<evidence type="ECO:0000256" key="4">
    <source>
        <dbReference type="ARBA" id="ARBA00022692"/>
    </source>
</evidence>
<keyword evidence="5 7" id="KW-0472">Membrane</keyword>
<dbReference type="InterPro" id="IPR036942">
    <property type="entry name" value="Beta-barrel_TonB_sf"/>
</dbReference>
<feature type="domain" description="TonB-dependent receptor plug" evidence="9">
    <location>
        <begin position="115"/>
        <end position="222"/>
    </location>
</feature>
<evidence type="ECO:0000256" key="5">
    <source>
        <dbReference type="ARBA" id="ARBA00023136"/>
    </source>
</evidence>
<dbReference type="EMBL" id="PGFG01000001">
    <property type="protein sequence ID" value="PJJ76383.1"/>
    <property type="molecule type" value="Genomic_DNA"/>
</dbReference>
<comment type="caution">
    <text evidence="10">The sequence shown here is derived from an EMBL/GenBank/DDBJ whole genome shotgun (WGS) entry which is preliminary data.</text>
</comment>
<dbReference type="InterPro" id="IPR008969">
    <property type="entry name" value="CarboxyPept-like_regulatory"/>
</dbReference>
<evidence type="ECO:0000256" key="2">
    <source>
        <dbReference type="ARBA" id="ARBA00022448"/>
    </source>
</evidence>
<dbReference type="Gene3D" id="2.40.170.20">
    <property type="entry name" value="TonB-dependent receptor, beta-barrel domain"/>
    <property type="match status" value="1"/>
</dbReference>
<dbReference type="NCBIfam" id="TIGR04057">
    <property type="entry name" value="SusC_RagA_signa"/>
    <property type="match status" value="1"/>
</dbReference>
<dbReference type="GO" id="GO:0009279">
    <property type="term" value="C:cell outer membrane"/>
    <property type="evidence" value="ECO:0007669"/>
    <property type="project" value="UniProtKB-SubCell"/>
</dbReference>